<keyword evidence="6 9" id="KW-0378">Hydrolase</keyword>
<comment type="subunit">
    <text evidence="9">Homodimer, forms a heterotetramer with a Cas1 homodimer.</text>
</comment>
<comment type="function">
    <text evidence="9">CRISPR (clustered regularly interspaced short palindromic repeat), is an adaptive immune system that provides protection against mobile genetic elements (viruses, transposable elements and conjugative plasmids). CRISPR clusters contain sequences complementary to antecedent mobile elements and target invading nucleic acids. CRISPR clusters are transcribed and processed into CRISPR RNA (crRNA). Functions as a ssRNA-specific endoribonuclease. Involved in the integration of spacer DNA into the CRISPR cassette.</text>
</comment>
<dbReference type="EC" id="3.1.-.-" evidence="9"/>
<evidence type="ECO:0000313" key="11">
    <source>
        <dbReference type="Proteomes" id="UP000032309"/>
    </source>
</evidence>
<evidence type="ECO:0000256" key="9">
    <source>
        <dbReference type="HAMAP-Rule" id="MF_01471"/>
    </source>
</evidence>
<dbReference type="SUPFAM" id="SSF143430">
    <property type="entry name" value="TTP0101/SSO1404-like"/>
    <property type="match status" value="1"/>
</dbReference>
<keyword evidence="5 9" id="KW-0255">Endonuclease</keyword>
<name>A0ABQ0JU26_9BACT</name>
<proteinExistence type="inferred from homology"/>
<evidence type="ECO:0000256" key="4">
    <source>
        <dbReference type="ARBA" id="ARBA00022723"/>
    </source>
</evidence>
<protein>
    <recommendedName>
        <fullName evidence="9">CRISPR-associated endoribonuclease Cas2</fullName>
        <ecNumber evidence="9">3.1.-.-</ecNumber>
    </recommendedName>
</protein>
<keyword evidence="11" id="KW-1185">Reference proteome</keyword>
<keyword evidence="3 9" id="KW-0540">Nuclease</keyword>
<dbReference type="InterPro" id="IPR021127">
    <property type="entry name" value="CRISPR_associated_Cas2"/>
</dbReference>
<dbReference type="InterPro" id="IPR019199">
    <property type="entry name" value="Virulence_VapD/CRISPR_Cas2"/>
</dbReference>
<accession>A0ABQ0JU26</accession>
<dbReference type="Pfam" id="PF09827">
    <property type="entry name" value="CRISPR_Cas2"/>
    <property type="match status" value="1"/>
</dbReference>
<dbReference type="EMBL" id="BAFN01000001">
    <property type="protein sequence ID" value="GAN32203.1"/>
    <property type="molecule type" value="Genomic_DNA"/>
</dbReference>
<feature type="binding site" evidence="9">
    <location>
        <position position="16"/>
    </location>
    <ligand>
        <name>Mg(2+)</name>
        <dbReference type="ChEBI" id="CHEBI:18420"/>
        <note>catalytic</note>
    </ligand>
</feature>
<dbReference type="RefSeq" id="WP_052562352.1">
    <property type="nucleotide sequence ID" value="NZ_BAFN01000001.1"/>
</dbReference>
<organism evidence="10 11">
    <name type="scientific">Candidatus Brocadia sinica JPN1</name>
    <dbReference type="NCBI Taxonomy" id="1197129"/>
    <lineage>
        <taxon>Bacteria</taxon>
        <taxon>Pseudomonadati</taxon>
        <taxon>Planctomycetota</taxon>
        <taxon>Candidatus Brocadiia</taxon>
        <taxon>Candidatus Brocadiales</taxon>
        <taxon>Candidatus Brocadiaceae</taxon>
        <taxon>Candidatus Brocadia</taxon>
    </lineage>
</organism>
<evidence type="ECO:0000256" key="6">
    <source>
        <dbReference type="ARBA" id="ARBA00022801"/>
    </source>
</evidence>
<dbReference type="NCBIfam" id="TIGR01573">
    <property type="entry name" value="cas2"/>
    <property type="match status" value="1"/>
</dbReference>
<comment type="caution">
    <text evidence="10">The sequence shown here is derived from an EMBL/GenBank/DDBJ whole genome shotgun (WGS) entry which is preliminary data.</text>
</comment>
<keyword evidence="7 9" id="KW-0460">Magnesium</keyword>
<comment type="cofactor">
    <cofactor evidence="1 9">
        <name>Mg(2+)</name>
        <dbReference type="ChEBI" id="CHEBI:18420"/>
    </cofactor>
</comment>
<keyword evidence="8 9" id="KW-0051">Antiviral defense</keyword>
<evidence type="ECO:0000256" key="7">
    <source>
        <dbReference type="ARBA" id="ARBA00022842"/>
    </source>
</evidence>
<sequence length="109" mass="12964">MSFGGYRSMWIIVMFDLPTDTKHARKAYHEFREELLNDGFTMLQFSVYARHTPSEENAVVHENRVKTFLPEDGEVRLLKITDKQFERMKIFNGKTRKETEKAPKQLSFF</sequence>
<evidence type="ECO:0000256" key="8">
    <source>
        <dbReference type="ARBA" id="ARBA00023118"/>
    </source>
</evidence>
<comment type="similarity">
    <text evidence="2 9">Belongs to the CRISPR-associated endoribonuclease Cas2 protein family.</text>
</comment>
<dbReference type="CDD" id="cd09638">
    <property type="entry name" value="Cas2_I_II_III"/>
    <property type="match status" value="1"/>
</dbReference>
<gene>
    <name evidence="9" type="primary">cas2</name>
    <name evidence="10" type="ORF">BROSI_A0715</name>
</gene>
<evidence type="ECO:0000256" key="1">
    <source>
        <dbReference type="ARBA" id="ARBA00001946"/>
    </source>
</evidence>
<keyword evidence="4 9" id="KW-0479">Metal-binding</keyword>
<dbReference type="Proteomes" id="UP000032309">
    <property type="component" value="Unassembled WGS sequence"/>
</dbReference>
<evidence type="ECO:0000256" key="3">
    <source>
        <dbReference type="ARBA" id="ARBA00022722"/>
    </source>
</evidence>
<reference evidence="11" key="1">
    <citation type="journal article" date="2015" name="Genome Announc.">
        <title>Draft Genome Sequence of an Anaerobic Ammonium-Oxidizing Bacterium, "Candidatus Brocadia sinica".</title>
        <authorList>
            <person name="Oshiki M."/>
            <person name="Shinyako-Hata K."/>
            <person name="Satoh H."/>
            <person name="Okabe S."/>
        </authorList>
    </citation>
    <scope>NUCLEOTIDE SEQUENCE [LARGE SCALE GENOMIC DNA]</scope>
    <source>
        <strain evidence="11">JPN1</strain>
    </source>
</reference>
<evidence type="ECO:0000256" key="5">
    <source>
        <dbReference type="ARBA" id="ARBA00022759"/>
    </source>
</evidence>
<dbReference type="Gene3D" id="3.30.70.240">
    <property type="match status" value="1"/>
</dbReference>
<evidence type="ECO:0000256" key="2">
    <source>
        <dbReference type="ARBA" id="ARBA00009959"/>
    </source>
</evidence>
<dbReference type="HAMAP" id="MF_01471">
    <property type="entry name" value="Cas2"/>
    <property type="match status" value="1"/>
</dbReference>
<evidence type="ECO:0000313" key="10">
    <source>
        <dbReference type="EMBL" id="GAN32203.1"/>
    </source>
</evidence>